<dbReference type="PROSITE" id="PS00197">
    <property type="entry name" value="2FE2S_FER_1"/>
    <property type="match status" value="1"/>
</dbReference>
<dbReference type="CDD" id="cd00207">
    <property type="entry name" value="fer2"/>
    <property type="match status" value="1"/>
</dbReference>
<evidence type="ECO:0000256" key="4">
    <source>
        <dbReference type="ARBA" id="ARBA00022723"/>
    </source>
</evidence>
<keyword evidence="6" id="KW-0408">Iron</keyword>
<dbReference type="InterPro" id="IPR017927">
    <property type="entry name" value="FAD-bd_FR_type"/>
</dbReference>
<keyword evidence="3" id="KW-0001">2Fe-2S</keyword>
<keyword evidence="11" id="KW-1185">Reference proteome</keyword>
<dbReference type="SUPFAM" id="SSF52343">
    <property type="entry name" value="Ferredoxin reductase-like, C-terminal NADP-linked domain"/>
    <property type="match status" value="1"/>
</dbReference>
<feature type="domain" description="FAD-binding FR-type" evidence="9">
    <location>
        <begin position="3"/>
        <end position="105"/>
    </location>
</feature>
<dbReference type="GO" id="GO:0016491">
    <property type="term" value="F:oxidoreductase activity"/>
    <property type="evidence" value="ECO:0007669"/>
    <property type="project" value="UniProtKB-KW"/>
</dbReference>
<dbReference type="InterPro" id="IPR036010">
    <property type="entry name" value="2Fe-2S_ferredoxin-like_sf"/>
</dbReference>
<keyword evidence="2" id="KW-0285">Flavoprotein</keyword>
<dbReference type="InterPro" id="IPR006058">
    <property type="entry name" value="2Fe2S_fd_BS"/>
</dbReference>
<keyword evidence="4" id="KW-0479">Metal-binding</keyword>
<dbReference type="SUPFAM" id="SSF63380">
    <property type="entry name" value="Riboflavin synthase domain-like"/>
    <property type="match status" value="1"/>
</dbReference>
<evidence type="ECO:0000313" key="10">
    <source>
        <dbReference type="EMBL" id="SFN56248.1"/>
    </source>
</evidence>
<dbReference type="PROSITE" id="PS51384">
    <property type="entry name" value="FAD_FR"/>
    <property type="match status" value="1"/>
</dbReference>
<feature type="domain" description="2Fe-2S ferredoxin-type" evidence="8">
    <location>
        <begin position="229"/>
        <end position="314"/>
    </location>
</feature>
<dbReference type="RefSeq" id="WP_093344325.1">
    <property type="nucleotide sequence ID" value="NZ_FOUY01000016.1"/>
</dbReference>
<dbReference type="CDD" id="cd06185">
    <property type="entry name" value="PDR_like"/>
    <property type="match status" value="1"/>
</dbReference>
<dbReference type="EMBL" id="FOUY01000016">
    <property type="protein sequence ID" value="SFN56248.1"/>
    <property type="molecule type" value="Genomic_DNA"/>
</dbReference>
<dbReference type="Gene3D" id="3.10.20.30">
    <property type="match status" value="1"/>
</dbReference>
<evidence type="ECO:0000259" key="9">
    <source>
        <dbReference type="PROSITE" id="PS51384"/>
    </source>
</evidence>
<dbReference type="GO" id="GO:0051537">
    <property type="term" value="F:2 iron, 2 sulfur cluster binding"/>
    <property type="evidence" value="ECO:0007669"/>
    <property type="project" value="UniProtKB-KW"/>
</dbReference>
<dbReference type="InterPro" id="IPR017938">
    <property type="entry name" value="Riboflavin_synthase-like_b-brl"/>
</dbReference>
<keyword evidence="7" id="KW-0411">Iron-sulfur</keyword>
<keyword evidence="5" id="KW-0560">Oxidoreductase</keyword>
<accession>A0A1I5A1G0</accession>
<gene>
    <name evidence="10" type="ORF">SAMN05216207_1016131</name>
</gene>
<dbReference type="Gene3D" id="2.40.30.10">
    <property type="entry name" value="Translation factors"/>
    <property type="match status" value="1"/>
</dbReference>
<evidence type="ECO:0000256" key="3">
    <source>
        <dbReference type="ARBA" id="ARBA00022714"/>
    </source>
</evidence>
<dbReference type="Pfam" id="PF00111">
    <property type="entry name" value="Fer2"/>
    <property type="match status" value="1"/>
</dbReference>
<evidence type="ECO:0000256" key="2">
    <source>
        <dbReference type="ARBA" id="ARBA00022630"/>
    </source>
</evidence>
<dbReference type="InterPro" id="IPR001041">
    <property type="entry name" value="2Fe-2S_ferredoxin-type"/>
</dbReference>
<dbReference type="GO" id="GO:0046872">
    <property type="term" value="F:metal ion binding"/>
    <property type="evidence" value="ECO:0007669"/>
    <property type="project" value="UniProtKB-KW"/>
</dbReference>
<evidence type="ECO:0000256" key="6">
    <source>
        <dbReference type="ARBA" id="ARBA00023004"/>
    </source>
</evidence>
<evidence type="ECO:0000259" key="8">
    <source>
        <dbReference type="PROSITE" id="PS51085"/>
    </source>
</evidence>
<dbReference type="InterPro" id="IPR012675">
    <property type="entry name" value="Beta-grasp_dom_sf"/>
</dbReference>
<comment type="cofactor">
    <cofactor evidence="1">
        <name>FAD</name>
        <dbReference type="ChEBI" id="CHEBI:57692"/>
    </cofactor>
</comment>
<dbReference type="OrthoDB" id="3807506at2"/>
<name>A0A1I5A1G0_PSUAM</name>
<evidence type="ECO:0000256" key="1">
    <source>
        <dbReference type="ARBA" id="ARBA00001974"/>
    </source>
</evidence>
<dbReference type="PROSITE" id="PS51085">
    <property type="entry name" value="2FE2S_FER_2"/>
    <property type="match status" value="1"/>
</dbReference>
<dbReference type="AlphaFoldDB" id="A0A1I5A1G0"/>
<dbReference type="PANTHER" id="PTHR47354:SF1">
    <property type="entry name" value="CARNITINE MONOOXYGENASE REDUCTASE SUBUNIT"/>
    <property type="match status" value="1"/>
</dbReference>
<proteinExistence type="predicted"/>
<protein>
    <submittedName>
        <fullName evidence="10">Ferredoxin-NADP reductase</fullName>
    </submittedName>
</protein>
<dbReference type="PRINTS" id="PR00409">
    <property type="entry name" value="PHDIOXRDTASE"/>
</dbReference>
<dbReference type="Gene3D" id="3.40.50.80">
    <property type="entry name" value="Nucleotide-binding domain of ferredoxin-NADP reductase (FNR) module"/>
    <property type="match status" value="1"/>
</dbReference>
<dbReference type="InterPro" id="IPR039261">
    <property type="entry name" value="FNR_nucleotide-bd"/>
</dbReference>
<organism evidence="10 11">
    <name type="scientific">Pseudonocardia ammonioxydans</name>
    <dbReference type="NCBI Taxonomy" id="260086"/>
    <lineage>
        <taxon>Bacteria</taxon>
        <taxon>Bacillati</taxon>
        <taxon>Actinomycetota</taxon>
        <taxon>Actinomycetes</taxon>
        <taxon>Pseudonocardiales</taxon>
        <taxon>Pseudonocardiaceae</taxon>
        <taxon>Pseudonocardia</taxon>
    </lineage>
</organism>
<evidence type="ECO:0000256" key="5">
    <source>
        <dbReference type="ARBA" id="ARBA00023002"/>
    </source>
</evidence>
<dbReference type="InterPro" id="IPR050415">
    <property type="entry name" value="MRET"/>
</dbReference>
<dbReference type="SUPFAM" id="SSF54292">
    <property type="entry name" value="2Fe-2S ferredoxin-like"/>
    <property type="match status" value="1"/>
</dbReference>
<dbReference type="PANTHER" id="PTHR47354">
    <property type="entry name" value="NADH OXIDOREDUCTASE HCR"/>
    <property type="match status" value="1"/>
</dbReference>
<dbReference type="STRING" id="260086.SAMN05216207_1016131"/>
<evidence type="ECO:0000256" key="7">
    <source>
        <dbReference type="ARBA" id="ARBA00023014"/>
    </source>
</evidence>
<reference evidence="10 11" key="1">
    <citation type="submission" date="2016-10" db="EMBL/GenBank/DDBJ databases">
        <authorList>
            <person name="de Groot N.N."/>
        </authorList>
    </citation>
    <scope>NUCLEOTIDE SEQUENCE [LARGE SCALE GENOMIC DNA]</scope>
    <source>
        <strain evidence="10 11">CGMCC 4.1877</strain>
    </source>
</reference>
<evidence type="ECO:0000313" key="11">
    <source>
        <dbReference type="Proteomes" id="UP000199614"/>
    </source>
</evidence>
<dbReference type="Proteomes" id="UP000199614">
    <property type="component" value="Unassembled WGS sequence"/>
</dbReference>
<sequence length="314" mass="33702">MTGTWTTLEVESAQPCATDVLTITLVDPGGHDLPTWTPGAHVDVDLGGGLVRQYSLCGDPDDPRRWRIAVLREPAGRGGSQRVHDAVRAGGTLPVRGPRNHFPLVEADRYVFVAGGIGITPILPMLRRAAALGRPWTALYGGRSRDSMAFADELRGVPGGDLTLVPQDEHGLPDLPAVLGSPTDRTAVYCCGPEPLLAAVERETAHWPAGTLHRERFTATPVVAEGGAFEVVLQRSGMRLTVPEYEPLLDVIEDAGVEVENSCRAGICGTCLVRVCSGEPDHQDDVLSDDERERGEVMLPCVSRARGELLVLDL</sequence>